<comment type="caution">
    <text evidence="7">The sequence shown here is derived from an EMBL/GenBank/DDBJ whole genome shotgun (WGS) entry which is preliminary data.</text>
</comment>
<feature type="transmembrane region" description="Helical" evidence="5">
    <location>
        <begin position="123"/>
        <end position="153"/>
    </location>
</feature>
<keyword evidence="6" id="KW-0732">Signal</keyword>
<evidence type="ECO:0000256" key="2">
    <source>
        <dbReference type="ARBA" id="ARBA00022692"/>
    </source>
</evidence>
<dbReference type="PANTHER" id="PTHR12489:SF16">
    <property type="entry name" value="LHFPL TETRASPAN SUBFAMILY MEMBER 6 PROTEIN-RELATED"/>
    <property type="match status" value="1"/>
</dbReference>
<name>A0ABN8NIA8_9CNID</name>
<reference evidence="7 8" key="1">
    <citation type="submission" date="2022-05" db="EMBL/GenBank/DDBJ databases">
        <authorList>
            <consortium name="Genoscope - CEA"/>
            <person name="William W."/>
        </authorList>
    </citation>
    <scope>NUCLEOTIDE SEQUENCE [LARGE SCALE GENOMIC DNA]</scope>
</reference>
<dbReference type="PANTHER" id="PTHR12489">
    <property type="entry name" value="LIPOMA HMGIC FUSION PARTNER-LIKE PROTEIN"/>
    <property type="match status" value="1"/>
</dbReference>
<evidence type="ECO:0000256" key="5">
    <source>
        <dbReference type="SAM" id="Phobius"/>
    </source>
</evidence>
<dbReference type="Pfam" id="PF10242">
    <property type="entry name" value="L_HMGIC_fpl"/>
    <property type="match status" value="1"/>
</dbReference>
<keyword evidence="2 5" id="KW-0812">Transmembrane</keyword>
<evidence type="ECO:0000313" key="7">
    <source>
        <dbReference type="EMBL" id="CAH3108849.1"/>
    </source>
</evidence>
<evidence type="ECO:0000256" key="3">
    <source>
        <dbReference type="ARBA" id="ARBA00022989"/>
    </source>
</evidence>
<comment type="subcellular location">
    <subcellularLocation>
        <location evidence="1">Membrane</location>
        <topology evidence="1">Multi-pass membrane protein</topology>
    </subcellularLocation>
</comment>
<feature type="signal peptide" evidence="6">
    <location>
        <begin position="1"/>
        <end position="22"/>
    </location>
</feature>
<protein>
    <submittedName>
        <fullName evidence="7">Uncharacterized protein</fullName>
    </submittedName>
</protein>
<gene>
    <name evidence="7" type="ORF">PLOB_00017876</name>
</gene>
<evidence type="ECO:0000256" key="1">
    <source>
        <dbReference type="ARBA" id="ARBA00004141"/>
    </source>
</evidence>
<sequence length="208" mass="22886">MSAISVLWTILCLILLFTCSLAFFSPFWHEHIPDPTSANNSETFIAFGLLRFCLKEQFVTLGDINEWRASKYCSFYKGIFPGIPSVFWKVATIMYALALVLLLACLLLAHISCCRKVICGKSVFSIAGIIQGIAALLLFISLIIYCFGLNSSFAKKHCGSSSGFFNSGTCKIAWGYVLAIVSTALLIFCPMMAHHLSVSTPRKKSTVV</sequence>
<dbReference type="InterPro" id="IPR019372">
    <property type="entry name" value="LHFPL"/>
</dbReference>
<evidence type="ECO:0000313" key="8">
    <source>
        <dbReference type="Proteomes" id="UP001159405"/>
    </source>
</evidence>
<dbReference type="Gene3D" id="1.20.140.150">
    <property type="match status" value="1"/>
</dbReference>
<feature type="transmembrane region" description="Helical" evidence="5">
    <location>
        <begin position="86"/>
        <end position="111"/>
    </location>
</feature>
<dbReference type="Proteomes" id="UP001159405">
    <property type="component" value="Unassembled WGS sequence"/>
</dbReference>
<feature type="chain" id="PRO_5045319570" evidence="6">
    <location>
        <begin position="23"/>
        <end position="208"/>
    </location>
</feature>
<accession>A0ABN8NIA8</accession>
<proteinExistence type="predicted"/>
<feature type="transmembrane region" description="Helical" evidence="5">
    <location>
        <begin position="173"/>
        <end position="193"/>
    </location>
</feature>
<evidence type="ECO:0000256" key="4">
    <source>
        <dbReference type="ARBA" id="ARBA00023136"/>
    </source>
</evidence>
<dbReference type="EMBL" id="CALNXK010000021">
    <property type="protein sequence ID" value="CAH3108849.1"/>
    <property type="molecule type" value="Genomic_DNA"/>
</dbReference>
<evidence type="ECO:0000256" key="6">
    <source>
        <dbReference type="SAM" id="SignalP"/>
    </source>
</evidence>
<keyword evidence="8" id="KW-1185">Reference proteome</keyword>
<keyword evidence="4 5" id="KW-0472">Membrane</keyword>
<organism evidence="7 8">
    <name type="scientific">Porites lobata</name>
    <dbReference type="NCBI Taxonomy" id="104759"/>
    <lineage>
        <taxon>Eukaryota</taxon>
        <taxon>Metazoa</taxon>
        <taxon>Cnidaria</taxon>
        <taxon>Anthozoa</taxon>
        <taxon>Hexacorallia</taxon>
        <taxon>Scleractinia</taxon>
        <taxon>Fungiina</taxon>
        <taxon>Poritidae</taxon>
        <taxon>Porites</taxon>
    </lineage>
</organism>
<keyword evidence="3 5" id="KW-1133">Transmembrane helix</keyword>